<proteinExistence type="predicted"/>
<protein>
    <submittedName>
        <fullName evidence="2">Uncharacterized protein</fullName>
    </submittedName>
</protein>
<organism evidence="2 3">
    <name type="scientific">Gigaspora rosea</name>
    <dbReference type="NCBI Taxonomy" id="44941"/>
    <lineage>
        <taxon>Eukaryota</taxon>
        <taxon>Fungi</taxon>
        <taxon>Fungi incertae sedis</taxon>
        <taxon>Mucoromycota</taxon>
        <taxon>Glomeromycotina</taxon>
        <taxon>Glomeromycetes</taxon>
        <taxon>Diversisporales</taxon>
        <taxon>Gigasporaceae</taxon>
        <taxon>Gigaspora</taxon>
    </lineage>
</organism>
<dbReference type="Proteomes" id="UP000266673">
    <property type="component" value="Unassembled WGS sequence"/>
</dbReference>
<keyword evidence="1" id="KW-0472">Membrane</keyword>
<sequence>MIFFDICQTLNGTISLRQPTFCFWSIICTIYFFASIHGYFIIITIIIIIEIHLAFINRFYTIKNTISSVQHEILINGMSM</sequence>
<keyword evidence="1" id="KW-1133">Transmembrane helix</keyword>
<keyword evidence="1" id="KW-0812">Transmembrane</keyword>
<evidence type="ECO:0000313" key="2">
    <source>
        <dbReference type="EMBL" id="RIB10439.1"/>
    </source>
</evidence>
<reference evidence="2 3" key="1">
    <citation type="submission" date="2018-06" db="EMBL/GenBank/DDBJ databases">
        <title>Comparative genomics reveals the genomic features of Rhizophagus irregularis, R. cerebriforme, R. diaphanum and Gigaspora rosea, and their symbiotic lifestyle signature.</title>
        <authorList>
            <person name="Morin E."/>
            <person name="San Clemente H."/>
            <person name="Chen E.C.H."/>
            <person name="De La Providencia I."/>
            <person name="Hainaut M."/>
            <person name="Kuo A."/>
            <person name="Kohler A."/>
            <person name="Murat C."/>
            <person name="Tang N."/>
            <person name="Roy S."/>
            <person name="Loubradou J."/>
            <person name="Henrissat B."/>
            <person name="Grigoriev I.V."/>
            <person name="Corradi N."/>
            <person name="Roux C."/>
            <person name="Martin F.M."/>
        </authorList>
    </citation>
    <scope>NUCLEOTIDE SEQUENCE [LARGE SCALE GENOMIC DNA]</scope>
    <source>
        <strain evidence="2 3">DAOM 194757</strain>
    </source>
</reference>
<evidence type="ECO:0000256" key="1">
    <source>
        <dbReference type="SAM" id="Phobius"/>
    </source>
</evidence>
<gene>
    <name evidence="2" type="ORF">C2G38_2106104</name>
</gene>
<evidence type="ECO:0000313" key="3">
    <source>
        <dbReference type="Proteomes" id="UP000266673"/>
    </source>
</evidence>
<dbReference type="AlphaFoldDB" id="A0A397UNZ7"/>
<feature type="transmembrane region" description="Helical" evidence="1">
    <location>
        <begin position="23"/>
        <end position="49"/>
    </location>
</feature>
<comment type="caution">
    <text evidence="2">The sequence shown here is derived from an EMBL/GenBank/DDBJ whole genome shotgun (WGS) entry which is preliminary data.</text>
</comment>
<dbReference type="EMBL" id="QKWP01001251">
    <property type="protein sequence ID" value="RIB10439.1"/>
    <property type="molecule type" value="Genomic_DNA"/>
</dbReference>
<name>A0A397UNZ7_9GLOM</name>
<accession>A0A397UNZ7</accession>
<keyword evidence="3" id="KW-1185">Reference proteome</keyword>